<proteinExistence type="predicted"/>
<evidence type="ECO:0008006" key="4">
    <source>
        <dbReference type="Google" id="ProtNLM"/>
    </source>
</evidence>
<dbReference type="KEGG" id="aacx:DEACI_0486"/>
<dbReference type="EMBL" id="CDGJ01000052">
    <property type="protein sequence ID" value="CEJ07419.1"/>
    <property type="molecule type" value="Genomic_DNA"/>
</dbReference>
<keyword evidence="3" id="KW-1185">Reference proteome</keyword>
<evidence type="ECO:0000313" key="1">
    <source>
        <dbReference type="EMBL" id="CAA7599853.1"/>
    </source>
</evidence>
<evidence type="ECO:0000313" key="2">
    <source>
        <dbReference type="EMBL" id="CEJ07419.1"/>
    </source>
</evidence>
<dbReference type="EMBL" id="LR746496">
    <property type="protein sequence ID" value="CAA7599853.1"/>
    <property type="molecule type" value="Genomic_DNA"/>
</dbReference>
<accession>A0A8S0VVN6</accession>
<dbReference type="Proteomes" id="UP001071230">
    <property type="component" value="Unassembled WGS sequence"/>
</dbReference>
<reference evidence="1" key="2">
    <citation type="submission" date="2020-01" db="EMBL/GenBank/DDBJ databases">
        <authorList>
            <person name="Hornung B."/>
        </authorList>
    </citation>
    <scope>NUCLEOTIDE SEQUENCE</scope>
    <source>
        <strain evidence="1">PacBioINE</strain>
    </source>
</reference>
<reference evidence="2" key="1">
    <citation type="submission" date="2014-11" db="EMBL/GenBank/DDBJ databases">
        <authorList>
            <person name="Hornung B.V."/>
        </authorList>
    </citation>
    <scope>NUCLEOTIDE SEQUENCE</scope>
    <source>
        <strain evidence="2">INE</strain>
    </source>
</reference>
<dbReference type="Proteomes" id="UP000836597">
    <property type="component" value="Chromosome"/>
</dbReference>
<sequence length="73" mass="8172">MSLNHVVGGRGNVWYYYHDNAHGDLVAVTDGQGNVCLQYVNDPYGNMISVKDGSGTIMEKRHNRLKGRRESYG</sequence>
<dbReference type="AlphaFoldDB" id="A0A8S0VVN6"/>
<dbReference type="RefSeq" id="WP_240983610.1">
    <property type="nucleotide sequence ID" value="NZ_CDGJ01000052.1"/>
</dbReference>
<name>A0A8S0VVN6_9FIRM</name>
<dbReference type="Gene3D" id="2.180.10.10">
    <property type="entry name" value="RHS repeat-associated core"/>
    <property type="match status" value="1"/>
</dbReference>
<protein>
    <recommendedName>
        <fullName evidence="4">RHS repeat protein</fullName>
    </recommendedName>
</protein>
<evidence type="ECO:0000313" key="3">
    <source>
        <dbReference type="Proteomes" id="UP001071230"/>
    </source>
</evidence>
<gene>
    <name evidence="1" type="ORF">DEACI_0486</name>
    <name evidence="2" type="ORF">DEACI_1882</name>
</gene>
<organism evidence="1">
    <name type="scientific">Acididesulfobacillus acetoxydans</name>
    <dbReference type="NCBI Taxonomy" id="1561005"/>
    <lineage>
        <taxon>Bacteria</taxon>
        <taxon>Bacillati</taxon>
        <taxon>Bacillota</taxon>
        <taxon>Clostridia</taxon>
        <taxon>Eubacteriales</taxon>
        <taxon>Peptococcaceae</taxon>
        <taxon>Acididesulfobacillus</taxon>
    </lineage>
</organism>